<gene>
    <name evidence="2" type="ORF">L915_21816</name>
    <name evidence="3" type="ORF">L916_21628</name>
    <name evidence="4" type="ORF">L917_09963</name>
</gene>
<organism evidence="3">
    <name type="scientific">Phytophthora nicotianae</name>
    <name type="common">Potato buckeye rot agent</name>
    <name type="synonym">Phytophthora parasitica</name>
    <dbReference type="NCBI Taxonomy" id="4792"/>
    <lineage>
        <taxon>Eukaryota</taxon>
        <taxon>Sar</taxon>
        <taxon>Stramenopiles</taxon>
        <taxon>Oomycota</taxon>
        <taxon>Peronosporomycetes</taxon>
        <taxon>Peronosporales</taxon>
        <taxon>Peronosporaceae</taxon>
        <taxon>Phytophthora</taxon>
    </lineage>
</organism>
<reference evidence="2" key="2">
    <citation type="submission" date="2013-11" db="EMBL/GenBank/DDBJ databases">
        <title>The Genome Sequence of Phytophthora parasitica CJ02B3.</title>
        <authorList>
            <consortium name="The Broad Institute Genomics Platform"/>
            <person name="Russ C."/>
            <person name="Tyler B."/>
            <person name="Panabieres F."/>
            <person name="Shan W."/>
            <person name="Tripathy S."/>
            <person name="Grunwald N."/>
            <person name="Machado M."/>
            <person name="Johnson C.S."/>
            <person name="Arredondo F."/>
            <person name="Hong C."/>
            <person name="Coffey M."/>
            <person name="Young S.K."/>
            <person name="Zeng Q."/>
            <person name="Gargeya S."/>
            <person name="Fitzgerald M."/>
            <person name="Abouelleil A."/>
            <person name="Alvarado L."/>
            <person name="Chapman S.B."/>
            <person name="Gainer-Dewar J."/>
            <person name="Goldberg J."/>
            <person name="Griggs A."/>
            <person name="Gujja S."/>
            <person name="Hansen M."/>
            <person name="Howarth C."/>
            <person name="Imamovic A."/>
            <person name="Ireland A."/>
            <person name="Larimer J."/>
            <person name="McCowan C."/>
            <person name="Murphy C."/>
            <person name="Pearson M."/>
            <person name="Poon T.W."/>
            <person name="Priest M."/>
            <person name="Roberts A."/>
            <person name="Saif S."/>
            <person name="Shea T."/>
            <person name="Sykes S."/>
            <person name="Wortman J."/>
            <person name="Nusbaum C."/>
            <person name="Birren B."/>
        </authorList>
    </citation>
    <scope>NUCLEOTIDE SEQUENCE [LARGE SCALE GENOMIC DNA]</scope>
    <source>
        <strain evidence="2">CJ02B3</strain>
    </source>
</reference>
<feature type="region of interest" description="Disordered" evidence="1">
    <location>
        <begin position="1"/>
        <end position="60"/>
    </location>
</feature>
<reference evidence="3" key="3">
    <citation type="submission" date="2013-11" db="EMBL/GenBank/DDBJ databases">
        <title>The Genome Sequence of Phytophthora parasitica CJ05E6.</title>
        <authorList>
            <consortium name="The Broad Institute Genomics Platform"/>
            <person name="Russ C."/>
            <person name="Tyler B."/>
            <person name="Panabieres F."/>
            <person name="Shan W."/>
            <person name="Tripathy S."/>
            <person name="Grunwald N."/>
            <person name="Machado M."/>
            <person name="Johnson C.S."/>
            <person name="Arredondo F."/>
            <person name="Hong C."/>
            <person name="Coffey M."/>
            <person name="Young S.K."/>
            <person name="Zeng Q."/>
            <person name="Gargeya S."/>
            <person name="Fitzgerald M."/>
            <person name="Abouelleil A."/>
            <person name="Alvarado L."/>
            <person name="Chapman S.B."/>
            <person name="Gainer-Dewar J."/>
            <person name="Goldberg J."/>
            <person name="Griggs A."/>
            <person name="Gujja S."/>
            <person name="Hansen M."/>
            <person name="Howarth C."/>
            <person name="Imamovic A."/>
            <person name="Ireland A."/>
            <person name="Larimer J."/>
            <person name="McCowan C."/>
            <person name="Murphy C."/>
            <person name="Pearson M."/>
            <person name="Poon T.W."/>
            <person name="Priest M."/>
            <person name="Roberts A."/>
            <person name="Saif S."/>
            <person name="Shea T."/>
            <person name="Sykes S."/>
            <person name="Wortman J."/>
            <person name="Nusbaum C."/>
            <person name="Birren B."/>
        </authorList>
    </citation>
    <scope>NUCLEOTIDE SEQUENCE [LARGE SCALE GENOMIC DNA]</scope>
    <source>
        <strain evidence="3">CJ05E6</strain>
    </source>
</reference>
<name>W2HT81_PHYNI</name>
<sequence>MQLVQQSRSTPTPGHIPRARTSVSNHLLTPTHKRSSHCFHPSTESTTVQRPLMQRRQIAN</sequence>
<dbReference type="AlphaFoldDB" id="W2HT81"/>
<dbReference type="EMBL" id="KI690052">
    <property type="protein sequence ID" value="ETK70856.1"/>
    <property type="molecule type" value="Genomic_DNA"/>
</dbReference>
<dbReference type="EMBL" id="KI680035">
    <property type="protein sequence ID" value="ETL91493.1"/>
    <property type="molecule type" value="Genomic_DNA"/>
</dbReference>
<evidence type="ECO:0000313" key="4">
    <source>
        <dbReference type="EMBL" id="ETL91493.1"/>
    </source>
</evidence>
<reference evidence="4" key="1">
    <citation type="submission" date="2013-11" db="EMBL/GenBank/DDBJ databases">
        <title>The Genome Sequence of Phytophthora parasitica CHvinca01.</title>
        <authorList>
            <consortium name="The Broad Institute Genomics Platform"/>
            <person name="Russ C."/>
            <person name="Tyler B."/>
            <person name="Panabieres F."/>
            <person name="Shan W."/>
            <person name="Tripathy S."/>
            <person name="Grunwald N."/>
            <person name="Machado M."/>
            <person name="Johnson C.S."/>
            <person name="Arredondo F."/>
            <person name="Hong C."/>
            <person name="Coffey M."/>
            <person name="Young S.K."/>
            <person name="Zeng Q."/>
            <person name="Gargeya S."/>
            <person name="Fitzgerald M."/>
            <person name="Abouelleil A."/>
            <person name="Alvarado L."/>
            <person name="Chapman S.B."/>
            <person name="Gainer-Dewar J."/>
            <person name="Goldberg J."/>
            <person name="Griggs A."/>
            <person name="Gujja S."/>
            <person name="Hansen M."/>
            <person name="Howarth C."/>
            <person name="Imamovic A."/>
            <person name="Ireland A."/>
            <person name="Larimer J."/>
            <person name="McCowan C."/>
            <person name="Murphy C."/>
            <person name="Pearson M."/>
            <person name="Poon T.W."/>
            <person name="Priest M."/>
            <person name="Roberts A."/>
            <person name="Saif S."/>
            <person name="Shea T."/>
            <person name="Sykes S."/>
            <person name="Wortman J."/>
            <person name="Nusbaum C."/>
            <person name="Birren B."/>
        </authorList>
    </citation>
    <scope>NUCLEOTIDE SEQUENCE [LARGE SCALE GENOMIC DNA]</scope>
    <source>
        <strain evidence="4">CHvinca01</strain>
    </source>
</reference>
<evidence type="ECO:0000256" key="1">
    <source>
        <dbReference type="SAM" id="MobiDB-lite"/>
    </source>
</evidence>
<evidence type="ECO:0000313" key="2">
    <source>
        <dbReference type="EMBL" id="ETK70856.1"/>
    </source>
</evidence>
<dbReference type="Proteomes" id="UP000053864">
    <property type="component" value="Unassembled WGS sequence"/>
</dbReference>
<accession>W2HT81</accession>
<proteinExistence type="predicted"/>
<evidence type="ECO:0000313" key="3">
    <source>
        <dbReference type="EMBL" id="ETL24358.1"/>
    </source>
</evidence>
<feature type="compositionally biased region" description="Polar residues" evidence="1">
    <location>
        <begin position="1"/>
        <end position="12"/>
    </location>
</feature>
<dbReference type="EMBL" id="KI676831">
    <property type="protein sequence ID" value="ETL24358.1"/>
    <property type="molecule type" value="Genomic_DNA"/>
</dbReference>
<dbReference type="Proteomes" id="UP000053236">
    <property type="component" value="Unassembled WGS sequence"/>
</dbReference>
<dbReference type="Proteomes" id="UP000054423">
    <property type="component" value="Unassembled WGS sequence"/>
</dbReference>
<protein>
    <submittedName>
        <fullName evidence="3">Uncharacterized protein</fullName>
    </submittedName>
</protein>